<dbReference type="AlphaFoldDB" id="A0A1H5YPR7"/>
<sequence length="153" mass="15955">MRRPSRRGLIAAVAGLVAVCVVAVVVAVVVHSRPGDGDAGGGTPPPLGAHAADIQRLRVVPDGNPSRPTGYARRADGTSVALGVQNTGSKPTPQRAILMIRDDRDTSAPAKVQVVRPGQTVTALGVRVRVLRIWQMSDPDHNAIDIQVDPVAS</sequence>
<protein>
    <submittedName>
        <fullName evidence="1">Uncharacterized protein</fullName>
    </submittedName>
</protein>
<dbReference type="RefSeq" id="WP_103885398.1">
    <property type="nucleotide sequence ID" value="NZ_FNVU01000004.1"/>
</dbReference>
<dbReference type="EMBL" id="FNVU01000004">
    <property type="protein sequence ID" value="SEG26103.1"/>
    <property type="molecule type" value="Genomic_DNA"/>
</dbReference>
<gene>
    <name evidence="1" type="ORF">SAMN05216223_10487</name>
</gene>
<name>A0A1H5YPR7_9ACTN</name>
<evidence type="ECO:0000313" key="1">
    <source>
        <dbReference type="EMBL" id="SEG26103.1"/>
    </source>
</evidence>
<evidence type="ECO:0000313" key="2">
    <source>
        <dbReference type="Proteomes" id="UP000236754"/>
    </source>
</evidence>
<organism evidence="1 2">
    <name type="scientific">Actinacidiphila yanglinensis</name>
    <dbReference type="NCBI Taxonomy" id="310779"/>
    <lineage>
        <taxon>Bacteria</taxon>
        <taxon>Bacillati</taxon>
        <taxon>Actinomycetota</taxon>
        <taxon>Actinomycetes</taxon>
        <taxon>Kitasatosporales</taxon>
        <taxon>Streptomycetaceae</taxon>
        <taxon>Actinacidiphila</taxon>
    </lineage>
</organism>
<accession>A0A1H5YPR7</accession>
<proteinExistence type="predicted"/>
<reference evidence="1 2" key="1">
    <citation type="submission" date="2016-10" db="EMBL/GenBank/DDBJ databases">
        <authorList>
            <person name="de Groot N.N."/>
        </authorList>
    </citation>
    <scope>NUCLEOTIDE SEQUENCE [LARGE SCALE GENOMIC DNA]</scope>
    <source>
        <strain evidence="1 2">CGMCC 4.2023</strain>
    </source>
</reference>
<keyword evidence="2" id="KW-1185">Reference proteome</keyword>
<dbReference type="Proteomes" id="UP000236754">
    <property type="component" value="Unassembled WGS sequence"/>
</dbReference>